<dbReference type="Proteomes" id="UP001219568">
    <property type="component" value="Unassembled WGS sequence"/>
</dbReference>
<comment type="caution">
    <text evidence="2">The sequence shown here is derived from an EMBL/GenBank/DDBJ whole genome shotgun (WGS) entry which is preliminary data.</text>
</comment>
<dbReference type="EMBL" id="JAQJZL010000014">
    <property type="protein sequence ID" value="KAJ6030064.1"/>
    <property type="molecule type" value="Genomic_DNA"/>
</dbReference>
<keyword evidence="1" id="KW-0812">Transmembrane</keyword>
<dbReference type="AlphaFoldDB" id="A0AAD6I3L0"/>
<keyword evidence="1" id="KW-1133">Transmembrane helix</keyword>
<protein>
    <submittedName>
        <fullName evidence="2">Uncharacterized protein</fullName>
    </submittedName>
</protein>
<proteinExistence type="predicted"/>
<feature type="transmembrane region" description="Helical" evidence="1">
    <location>
        <begin position="44"/>
        <end position="65"/>
    </location>
</feature>
<evidence type="ECO:0000313" key="3">
    <source>
        <dbReference type="Proteomes" id="UP001219568"/>
    </source>
</evidence>
<organism evidence="2 3">
    <name type="scientific">Penicillium canescens</name>
    <dbReference type="NCBI Taxonomy" id="5083"/>
    <lineage>
        <taxon>Eukaryota</taxon>
        <taxon>Fungi</taxon>
        <taxon>Dikarya</taxon>
        <taxon>Ascomycota</taxon>
        <taxon>Pezizomycotina</taxon>
        <taxon>Eurotiomycetes</taxon>
        <taxon>Eurotiomycetidae</taxon>
        <taxon>Eurotiales</taxon>
        <taxon>Aspergillaceae</taxon>
        <taxon>Penicillium</taxon>
    </lineage>
</organism>
<accession>A0AAD6I3L0</accession>
<gene>
    <name evidence="2" type="ORF">N7460_010330</name>
</gene>
<keyword evidence="3" id="KW-1185">Reference proteome</keyword>
<evidence type="ECO:0000256" key="1">
    <source>
        <dbReference type="SAM" id="Phobius"/>
    </source>
</evidence>
<reference evidence="2" key="1">
    <citation type="journal article" date="2023" name="IMA Fungus">
        <title>Comparative genomic study of the Penicillium genus elucidates a diverse pangenome and 15 lateral gene transfer events.</title>
        <authorList>
            <person name="Petersen C."/>
            <person name="Sorensen T."/>
            <person name="Nielsen M.R."/>
            <person name="Sondergaard T.E."/>
            <person name="Sorensen J.L."/>
            <person name="Fitzpatrick D.A."/>
            <person name="Frisvad J.C."/>
            <person name="Nielsen K.L."/>
        </authorList>
    </citation>
    <scope>NUCLEOTIDE SEQUENCE</scope>
    <source>
        <strain evidence="2">IBT 15450</strain>
    </source>
</reference>
<keyword evidence="1" id="KW-0472">Membrane</keyword>
<evidence type="ECO:0000313" key="2">
    <source>
        <dbReference type="EMBL" id="KAJ6030064.1"/>
    </source>
</evidence>
<sequence length="66" mass="7480">MKLIEIYRAVSAFILNITYGYNIEPHGEDPLVRLADHALKQFSVAVFPGAWLVDLIPACFMLIFVQ</sequence>
<reference evidence="2" key="2">
    <citation type="submission" date="2023-01" db="EMBL/GenBank/DDBJ databases">
        <authorList>
            <person name="Petersen C."/>
        </authorList>
    </citation>
    <scope>NUCLEOTIDE SEQUENCE</scope>
    <source>
        <strain evidence="2">IBT 15450</strain>
    </source>
</reference>
<name>A0AAD6I3L0_PENCN</name>